<dbReference type="GO" id="GO:0003700">
    <property type="term" value="F:DNA-binding transcription factor activity"/>
    <property type="evidence" value="ECO:0007669"/>
    <property type="project" value="InterPro"/>
</dbReference>
<dbReference type="InterPro" id="IPR037923">
    <property type="entry name" value="HTH-like"/>
</dbReference>
<dbReference type="InterPro" id="IPR009057">
    <property type="entry name" value="Homeodomain-like_sf"/>
</dbReference>
<evidence type="ECO:0000256" key="3">
    <source>
        <dbReference type="ARBA" id="ARBA00023163"/>
    </source>
</evidence>
<name>A0A2W0C117_9BACL</name>
<keyword evidence="1" id="KW-0805">Transcription regulation</keyword>
<dbReference type="Pfam" id="PF02311">
    <property type="entry name" value="AraC_binding"/>
    <property type="match status" value="1"/>
</dbReference>
<feature type="domain" description="HTH araC/xylS-type" evidence="4">
    <location>
        <begin position="213"/>
        <end position="311"/>
    </location>
</feature>
<dbReference type="EC" id="2.7.11.22" evidence="5"/>
<keyword evidence="5" id="KW-0808">Transferase</keyword>
<dbReference type="RefSeq" id="WP_258377891.1">
    <property type="nucleotide sequence ID" value="NZ_PRLG01000039.1"/>
</dbReference>
<dbReference type="EMBL" id="PRLG01000039">
    <property type="protein sequence ID" value="PYY25334.1"/>
    <property type="molecule type" value="Genomic_DNA"/>
</dbReference>
<dbReference type="InterPro" id="IPR050204">
    <property type="entry name" value="AraC_XylS_family_regulators"/>
</dbReference>
<evidence type="ECO:0000313" key="6">
    <source>
        <dbReference type="Proteomes" id="UP000247459"/>
    </source>
</evidence>
<dbReference type="SMART" id="SM00342">
    <property type="entry name" value="HTH_ARAC"/>
    <property type="match status" value="1"/>
</dbReference>
<dbReference type="Gene3D" id="1.10.10.60">
    <property type="entry name" value="Homeodomain-like"/>
    <property type="match status" value="2"/>
</dbReference>
<comment type="caution">
    <text evidence="5">The sequence shown here is derived from an EMBL/GenBank/DDBJ whole genome shotgun (WGS) entry which is preliminary data.</text>
</comment>
<dbReference type="SUPFAM" id="SSF46689">
    <property type="entry name" value="Homeodomain-like"/>
    <property type="match status" value="2"/>
</dbReference>
<evidence type="ECO:0000256" key="1">
    <source>
        <dbReference type="ARBA" id="ARBA00023015"/>
    </source>
</evidence>
<dbReference type="Pfam" id="PF12833">
    <property type="entry name" value="HTH_18"/>
    <property type="match status" value="1"/>
</dbReference>
<evidence type="ECO:0000259" key="4">
    <source>
        <dbReference type="PROSITE" id="PS01124"/>
    </source>
</evidence>
<gene>
    <name evidence="5" type="ORF">PIL02S_06933</name>
</gene>
<proteinExistence type="predicted"/>
<dbReference type="AlphaFoldDB" id="A0A2W0C117"/>
<dbReference type="PROSITE" id="PS01124">
    <property type="entry name" value="HTH_ARAC_FAMILY_2"/>
    <property type="match status" value="1"/>
</dbReference>
<evidence type="ECO:0000313" key="5">
    <source>
        <dbReference type="EMBL" id="PYY25334.1"/>
    </source>
</evidence>
<keyword evidence="2" id="KW-0238">DNA-binding</keyword>
<dbReference type="GO" id="GO:0043565">
    <property type="term" value="F:sequence-specific DNA binding"/>
    <property type="evidence" value="ECO:0007669"/>
    <property type="project" value="InterPro"/>
</dbReference>
<dbReference type="InterPro" id="IPR018060">
    <property type="entry name" value="HTH_AraC"/>
</dbReference>
<dbReference type="PANTHER" id="PTHR46796">
    <property type="entry name" value="HTH-TYPE TRANSCRIPTIONAL ACTIVATOR RHAS-RELATED"/>
    <property type="match status" value="1"/>
</dbReference>
<dbReference type="GO" id="GO:0004693">
    <property type="term" value="F:cyclin-dependent protein serine/threonine kinase activity"/>
    <property type="evidence" value="ECO:0007669"/>
    <property type="project" value="UniProtKB-EC"/>
</dbReference>
<reference evidence="5 6" key="1">
    <citation type="submission" date="2018-01" db="EMBL/GenBank/DDBJ databases">
        <title>Genome sequence of the PGP bacterium Paenibacillus illinoisensis E3.</title>
        <authorList>
            <person name="Rolli E."/>
            <person name="Marasco R."/>
            <person name="Bessem C."/>
            <person name="Michoud G."/>
            <person name="Gaiarsa S."/>
            <person name="Borin S."/>
            <person name="Daffonchio D."/>
        </authorList>
    </citation>
    <scope>NUCLEOTIDE SEQUENCE [LARGE SCALE GENOMIC DNA]</scope>
    <source>
        <strain evidence="5 6">E3</strain>
    </source>
</reference>
<dbReference type="Proteomes" id="UP000247459">
    <property type="component" value="Unassembled WGS sequence"/>
</dbReference>
<dbReference type="InterPro" id="IPR014710">
    <property type="entry name" value="RmlC-like_jellyroll"/>
</dbReference>
<organism evidence="5 6">
    <name type="scientific">Paenibacillus illinoisensis</name>
    <dbReference type="NCBI Taxonomy" id="59845"/>
    <lineage>
        <taxon>Bacteria</taxon>
        <taxon>Bacillati</taxon>
        <taxon>Bacillota</taxon>
        <taxon>Bacilli</taxon>
        <taxon>Bacillales</taxon>
        <taxon>Paenibacillaceae</taxon>
        <taxon>Paenibacillus</taxon>
    </lineage>
</organism>
<dbReference type="InterPro" id="IPR020449">
    <property type="entry name" value="Tscrpt_reg_AraC-type_HTH"/>
</dbReference>
<dbReference type="InterPro" id="IPR003313">
    <property type="entry name" value="AraC-bd"/>
</dbReference>
<dbReference type="Gene3D" id="2.60.120.10">
    <property type="entry name" value="Jelly Rolls"/>
    <property type="match status" value="1"/>
</dbReference>
<dbReference type="PRINTS" id="PR00032">
    <property type="entry name" value="HTHARAC"/>
</dbReference>
<accession>A0A2W0C117</accession>
<dbReference type="SUPFAM" id="SSF51215">
    <property type="entry name" value="Regulatory protein AraC"/>
    <property type="match status" value="1"/>
</dbReference>
<keyword evidence="3" id="KW-0804">Transcription</keyword>
<sequence>MTKTVDHDDIYNPNLVNHAKKAPAHHSSASEHFQGSFPLFVNRYYEGFELREHDHEYLEIVYVMSGEGYHYVGEHMERASKGCLYILPIGTSHILRPRDASSKNSLMVYNLCIRTEFVSELQRWLSPYSTTAELWSIFEGKPGCHVMVQDKSMKFSRSFEQLHREFEEKQPGYEASMFSILLQLAVQLGRQLNQRANNNSEAKPSEARRSDMDTVVDYINQHIADAMTLNQLAKDIGVSRRHFIRLFQQRIGMGFSEYLQHKRMELACQLLMETDDKIDTIAKSTGYRDITHFRRVFRKLMGTSPSHYRKSID</sequence>
<protein>
    <submittedName>
        <fullName evidence="5">Transcriptional regulator AraC family protein</fullName>
        <ecNumber evidence="5">2.7.11.22</ecNumber>
    </submittedName>
</protein>
<evidence type="ECO:0000256" key="2">
    <source>
        <dbReference type="ARBA" id="ARBA00023125"/>
    </source>
</evidence>